<name>A0A085VTV1_9BACT</name>
<dbReference type="InterPro" id="IPR036625">
    <property type="entry name" value="E3-bd_dom_sf"/>
</dbReference>
<comment type="caution">
    <text evidence="13">The sequence shown here is derived from an EMBL/GenBank/DDBJ whole genome shotgun (WGS) entry which is preliminary data.</text>
</comment>
<evidence type="ECO:0000256" key="3">
    <source>
        <dbReference type="ARBA" id="ARBA00011484"/>
    </source>
</evidence>
<feature type="domain" description="Carrier" evidence="11">
    <location>
        <begin position="447"/>
        <end position="524"/>
    </location>
</feature>
<dbReference type="PROSITE" id="PS50075">
    <property type="entry name" value="CARRIER"/>
    <property type="match status" value="1"/>
</dbReference>
<dbReference type="Gene3D" id="2.40.50.100">
    <property type="match status" value="1"/>
</dbReference>
<dbReference type="InterPro" id="IPR011053">
    <property type="entry name" value="Single_hybrid_motif"/>
</dbReference>
<evidence type="ECO:0000256" key="1">
    <source>
        <dbReference type="ARBA" id="ARBA00001938"/>
    </source>
</evidence>
<dbReference type="STRING" id="394096.DB31_6161"/>
<dbReference type="Gene3D" id="4.10.320.10">
    <property type="entry name" value="E3-binding domain"/>
    <property type="match status" value="1"/>
</dbReference>
<accession>A0A085VTV1</accession>
<reference evidence="13 14" key="1">
    <citation type="submission" date="2014-04" db="EMBL/GenBank/DDBJ databases">
        <title>Genome assembly of Hyalangium minutum DSM 14724.</title>
        <authorList>
            <person name="Sharma G."/>
            <person name="Subramanian S."/>
        </authorList>
    </citation>
    <scope>NUCLEOTIDE SEQUENCE [LARGE SCALE GENOMIC DNA]</scope>
    <source>
        <strain evidence="13 14">DSM 14724</strain>
    </source>
</reference>
<keyword evidence="6 9" id="KW-0808">Transferase</keyword>
<evidence type="ECO:0000256" key="4">
    <source>
        <dbReference type="ARBA" id="ARBA00022450"/>
    </source>
</evidence>
<evidence type="ECO:0000256" key="6">
    <source>
        <dbReference type="ARBA" id="ARBA00022679"/>
    </source>
</evidence>
<evidence type="ECO:0000313" key="13">
    <source>
        <dbReference type="EMBL" id="KFE58864.1"/>
    </source>
</evidence>
<dbReference type="GO" id="GO:0031405">
    <property type="term" value="F:lipoic acid binding"/>
    <property type="evidence" value="ECO:0007669"/>
    <property type="project" value="TreeGrafter"/>
</dbReference>
<dbReference type="PANTHER" id="PTHR43178:SF5">
    <property type="entry name" value="LIPOAMIDE ACYLTRANSFERASE COMPONENT OF BRANCHED-CHAIN ALPHA-KETO ACID DEHYDROGENASE COMPLEX, MITOCHONDRIAL"/>
    <property type="match status" value="1"/>
</dbReference>
<dbReference type="InterPro" id="IPR036736">
    <property type="entry name" value="ACP-like_sf"/>
</dbReference>
<dbReference type="RefSeq" id="WP_044199770.1">
    <property type="nucleotide sequence ID" value="NZ_JMCB01000034.1"/>
</dbReference>
<dbReference type="InterPro" id="IPR009081">
    <property type="entry name" value="PP-bd_ACP"/>
</dbReference>
<dbReference type="SUPFAM" id="SSF47336">
    <property type="entry name" value="ACP-like"/>
    <property type="match status" value="1"/>
</dbReference>
<dbReference type="InterPro" id="IPR020806">
    <property type="entry name" value="PKS_PP-bd"/>
</dbReference>
<dbReference type="InterPro" id="IPR000089">
    <property type="entry name" value="Biotin_lipoyl"/>
</dbReference>
<evidence type="ECO:0000256" key="5">
    <source>
        <dbReference type="ARBA" id="ARBA00022553"/>
    </source>
</evidence>
<keyword evidence="14" id="KW-1185">Reference proteome</keyword>
<dbReference type="AlphaFoldDB" id="A0A085VTV1"/>
<feature type="region of interest" description="Disordered" evidence="10">
    <location>
        <begin position="94"/>
        <end position="114"/>
    </location>
</feature>
<keyword evidence="5" id="KW-0597">Phosphoprotein</keyword>
<dbReference type="InterPro" id="IPR001078">
    <property type="entry name" value="2-oxoacid_DH_actylTfrase"/>
</dbReference>
<dbReference type="SMART" id="SM00823">
    <property type="entry name" value="PKS_PP"/>
    <property type="match status" value="1"/>
</dbReference>
<dbReference type="InterPro" id="IPR050743">
    <property type="entry name" value="2-oxoacid_DH_E2_comp"/>
</dbReference>
<evidence type="ECO:0000259" key="12">
    <source>
        <dbReference type="PROSITE" id="PS50968"/>
    </source>
</evidence>
<organism evidence="13 14">
    <name type="scientific">Hyalangium minutum</name>
    <dbReference type="NCBI Taxonomy" id="394096"/>
    <lineage>
        <taxon>Bacteria</taxon>
        <taxon>Pseudomonadati</taxon>
        <taxon>Myxococcota</taxon>
        <taxon>Myxococcia</taxon>
        <taxon>Myxococcales</taxon>
        <taxon>Cystobacterineae</taxon>
        <taxon>Archangiaceae</taxon>
        <taxon>Hyalangium</taxon>
    </lineage>
</organism>
<dbReference type="InterPro" id="IPR004167">
    <property type="entry name" value="PSBD"/>
</dbReference>
<feature type="compositionally biased region" description="Pro residues" evidence="10">
    <location>
        <begin position="101"/>
        <end position="112"/>
    </location>
</feature>
<dbReference type="SUPFAM" id="SSF52777">
    <property type="entry name" value="CoA-dependent acyltransferases"/>
    <property type="match status" value="1"/>
</dbReference>
<dbReference type="EMBL" id="JMCB01000034">
    <property type="protein sequence ID" value="KFE58864.1"/>
    <property type="molecule type" value="Genomic_DNA"/>
</dbReference>
<evidence type="ECO:0000313" key="14">
    <source>
        <dbReference type="Proteomes" id="UP000028725"/>
    </source>
</evidence>
<feature type="region of interest" description="Disordered" evidence="10">
    <location>
        <begin position="398"/>
        <end position="436"/>
    </location>
</feature>
<evidence type="ECO:0000259" key="11">
    <source>
        <dbReference type="PROSITE" id="PS50075"/>
    </source>
</evidence>
<evidence type="ECO:0000256" key="8">
    <source>
        <dbReference type="ARBA" id="ARBA00023315"/>
    </source>
</evidence>
<dbReference type="SUPFAM" id="SSF51230">
    <property type="entry name" value="Single hybrid motif"/>
    <property type="match status" value="1"/>
</dbReference>
<dbReference type="Pfam" id="PF02817">
    <property type="entry name" value="E3_binding"/>
    <property type="match status" value="1"/>
</dbReference>
<keyword evidence="4" id="KW-0596">Phosphopantetheine</keyword>
<feature type="compositionally biased region" description="Low complexity" evidence="10">
    <location>
        <begin position="149"/>
        <end position="158"/>
    </location>
</feature>
<feature type="region of interest" description="Disordered" evidence="10">
    <location>
        <begin position="149"/>
        <end position="174"/>
    </location>
</feature>
<dbReference type="Pfam" id="PF00198">
    <property type="entry name" value="2-oxoacid_dh"/>
    <property type="match status" value="1"/>
</dbReference>
<dbReference type="GO" id="GO:0016407">
    <property type="term" value="F:acetyltransferase activity"/>
    <property type="evidence" value="ECO:0007669"/>
    <property type="project" value="TreeGrafter"/>
</dbReference>
<protein>
    <recommendedName>
        <fullName evidence="9">Dihydrolipoamide acetyltransferase component of pyruvate dehydrogenase complex</fullName>
        <ecNumber evidence="9">2.3.1.-</ecNumber>
    </recommendedName>
</protein>
<dbReference type="EC" id="2.3.1.-" evidence="9"/>
<evidence type="ECO:0000256" key="7">
    <source>
        <dbReference type="ARBA" id="ARBA00022823"/>
    </source>
</evidence>
<dbReference type="Proteomes" id="UP000028725">
    <property type="component" value="Unassembled WGS sequence"/>
</dbReference>
<dbReference type="Pfam" id="PF00550">
    <property type="entry name" value="PP-binding"/>
    <property type="match status" value="1"/>
</dbReference>
<keyword evidence="7 9" id="KW-0450">Lipoyl</keyword>
<dbReference type="Gene3D" id="1.10.1200.10">
    <property type="entry name" value="ACP-like"/>
    <property type="match status" value="1"/>
</dbReference>
<dbReference type="InterPro" id="IPR023213">
    <property type="entry name" value="CAT-like_dom_sf"/>
</dbReference>
<comment type="cofactor">
    <cofactor evidence="1 9">
        <name>(R)-lipoate</name>
        <dbReference type="ChEBI" id="CHEBI:83088"/>
    </cofactor>
</comment>
<dbReference type="PANTHER" id="PTHR43178">
    <property type="entry name" value="DIHYDROLIPOAMIDE ACETYLTRANSFERASE COMPONENT OF PYRUVATE DEHYDROGENASE COMPLEX"/>
    <property type="match status" value="1"/>
</dbReference>
<comment type="subunit">
    <text evidence="3">Forms a 24-polypeptide structural core with octahedral symmetry.</text>
</comment>
<sequence>MGLVYALPDLGEGVAEAEVVHWWVSEGDRVEEDAPMLEVTTAKATVQVPAPGKGVALRVLARKGDKVEVGMPLIVIGEAGEDADALLRQWSPAGHSAAPAAPTPQPSAPAPAPRSIQALPRVRKLAEQLGVSLEAIAKNGPITEEDVRAAAASSTARSLPGPARKPEPTPTIPAQGVRARVPLSGMRRTAAEHLTRTQSIPAVTVVEEASFDTLDLLQGLLGVSYVPFLIQAAVSAFTEVPEINALFDEKLQELVIYDRVDLAIAVHTEEGLAVPVIHDCAKMTLRELEARVQELGTQARARKLSLADSMGGTFTITSPGDAGALLATPLLNVPQVAILGLHRPTRRPVVADGELRVGLAAHVTLTHDHRVIDGLTACRFLRRITERLSHPLQALDEGVFRPGSAPKATAEAAAGQRSPMGGPEQPGSPATGQPGELARELSSLDPRKRRLRLEAFLDTELLRLMKRTRAIDRKSTWKDLGLDSLVAVGLRNVLVHALDRSLPATLLFNRTTPAALAEHLLGMLEDDPPETQEMDPDALLASLKGLPENEARARLAERLAAGMERR</sequence>
<proteinExistence type="inferred from homology"/>
<gene>
    <name evidence="13" type="ORF">DB31_6161</name>
</gene>
<evidence type="ECO:0000256" key="2">
    <source>
        <dbReference type="ARBA" id="ARBA00007317"/>
    </source>
</evidence>
<comment type="similarity">
    <text evidence="2 9">Belongs to the 2-oxoacid dehydrogenase family.</text>
</comment>
<keyword evidence="8 9" id="KW-0012">Acyltransferase</keyword>
<dbReference type="Pfam" id="PF00364">
    <property type="entry name" value="Biotin_lipoyl"/>
    <property type="match status" value="1"/>
</dbReference>
<dbReference type="Gene3D" id="3.30.559.10">
    <property type="entry name" value="Chloramphenicol acetyltransferase-like domain"/>
    <property type="match status" value="1"/>
</dbReference>
<dbReference type="PROSITE" id="PS50968">
    <property type="entry name" value="BIOTINYL_LIPOYL"/>
    <property type="match status" value="1"/>
</dbReference>
<evidence type="ECO:0000256" key="10">
    <source>
        <dbReference type="SAM" id="MobiDB-lite"/>
    </source>
</evidence>
<dbReference type="GO" id="GO:0031177">
    <property type="term" value="F:phosphopantetheine binding"/>
    <property type="evidence" value="ECO:0007669"/>
    <property type="project" value="InterPro"/>
</dbReference>
<dbReference type="CDD" id="cd06849">
    <property type="entry name" value="lipoyl_domain"/>
    <property type="match status" value="1"/>
</dbReference>
<feature type="domain" description="Lipoyl-binding" evidence="12">
    <location>
        <begin position="2"/>
        <end position="77"/>
    </location>
</feature>
<dbReference type="GO" id="GO:0005737">
    <property type="term" value="C:cytoplasm"/>
    <property type="evidence" value="ECO:0007669"/>
    <property type="project" value="TreeGrafter"/>
</dbReference>
<evidence type="ECO:0000256" key="9">
    <source>
        <dbReference type="RuleBase" id="RU003423"/>
    </source>
</evidence>